<evidence type="ECO:0000313" key="2">
    <source>
        <dbReference type="Proteomes" id="UP001207468"/>
    </source>
</evidence>
<comment type="caution">
    <text evidence="1">The sequence shown here is derived from an EMBL/GenBank/DDBJ whole genome shotgun (WGS) entry which is preliminary data.</text>
</comment>
<sequence length="295" mass="33738">FLCPHQQPVGAPTYVHVSDSTTVTDLRELIKAKRSNYLARVDSADLEVWNCLEREMIMANETQSKDLIPRIEFSTNNDTVVRLNSRETLERIPREGHLLLVRVIIPQSPDPANDRVETKALRDSDNLREYNNIFIKVAKLGAFDRSDIDRNDIVPAPSVPEFVETFERKLESKPRVRLPPEMATENGPPEESTSEGQSHEGETAREAGVIEMAHIAYLRVNWEHFWSANLAGFDSEAIDRTRLLVEGAAVVRLANKFLDAFKNEESFVLIAIYIWPNAIASQYFMFQNQKDYHVR</sequence>
<feature type="non-terminal residue" evidence="1">
    <location>
        <position position="1"/>
    </location>
</feature>
<dbReference type="EMBL" id="JAGFNK010000111">
    <property type="protein sequence ID" value="KAI9507803.1"/>
    <property type="molecule type" value="Genomic_DNA"/>
</dbReference>
<gene>
    <name evidence="1" type="ORF">F5148DRAFT_1201769</name>
</gene>
<name>A0ACC0U862_9AGAM</name>
<keyword evidence="2" id="KW-1185">Reference proteome</keyword>
<dbReference type="Proteomes" id="UP001207468">
    <property type="component" value="Unassembled WGS sequence"/>
</dbReference>
<reference evidence="1" key="1">
    <citation type="submission" date="2021-03" db="EMBL/GenBank/DDBJ databases">
        <title>Evolutionary priming and transition to the ectomycorrhizal habit in an iconic lineage of mushroom-forming fungi: is preadaptation a requirement?</title>
        <authorList>
            <consortium name="DOE Joint Genome Institute"/>
            <person name="Looney B.P."/>
            <person name="Miyauchi S."/>
            <person name="Morin E."/>
            <person name="Drula E."/>
            <person name="Courty P.E."/>
            <person name="Chicoki N."/>
            <person name="Fauchery L."/>
            <person name="Kohler A."/>
            <person name="Kuo A."/>
            <person name="LaButti K."/>
            <person name="Pangilinan J."/>
            <person name="Lipzen A."/>
            <person name="Riley R."/>
            <person name="Andreopoulos W."/>
            <person name="He G."/>
            <person name="Johnson J."/>
            <person name="Barry K.W."/>
            <person name="Grigoriev I.V."/>
            <person name="Nagy L."/>
            <person name="Hibbett D."/>
            <person name="Henrissat B."/>
            <person name="Matheny P.B."/>
            <person name="Labbe J."/>
            <person name="Martin A.F."/>
        </authorList>
    </citation>
    <scope>NUCLEOTIDE SEQUENCE</scope>
    <source>
        <strain evidence="1">BPL698</strain>
    </source>
</reference>
<protein>
    <submittedName>
        <fullName evidence="1">Uncharacterized protein</fullName>
    </submittedName>
</protein>
<proteinExistence type="predicted"/>
<accession>A0ACC0U862</accession>
<evidence type="ECO:0000313" key="1">
    <source>
        <dbReference type="EMBL" id="KAI9507803.1"/>
    </source>
</evidence>
<organism evidence="1 2">
    <name type="scientific">Russula earlei</name>
    <dbReference type="NCBI Taxonomy" id="71964"/>
    <lineage>
        <taxon>Eukaryota</taxon>
        <taxon>Fungi</taxon>
        <taxon>Dikarya</taxon>
        <taxon>Basidiomycota</taxon>
        <taxon>Agaricomycotina</taxon>
        <taxon>Agaricomycetes</taxon>
        <taxon>Russulales</taxon>
        <taxon>Russulaceae</taxon>
        <taxon>Russula</taxon>
    </lineage>
</organism>